<feature type="transmembrane region" description="Helical" evidence="1">
    <location>
        <begin position="6"/>
        <end position="27"/>
    </location>
</feature>
<gene>
    <name evidence="2" type="ORF">GCM10011519_00570</name>
</gene>
<dbReference type="AlphaFoldDB" id="A0A917B8Y3"/>
<evidence type="ECO:0000256" key="1">
    <source>
        <dbReference type="SAM" id="Phobius"/>
    </source>
</evidence>
<organism evidence="2 3">
    <name type="scientific">Marmoricola endophyticus</name>
    <dbReference type="NCBI Taxonomy" id="2040280"/>
    <lineage>
        <taxon>Bacteria</taxon>
        <taxon>Bacillati</taxon>
        <taxon>Actinomycetota</taxon>
        <taxon>Actinomycetes</taxon>
        <taxon>Propionibacteriales</taxon>
        <taxon>Nocardioidaceae</taxon>
        <taxon>Marmoricola</taxon>
    </lineage>
</organism>
<reference evidence="2" key="1">
    <citation type="journal article" date="2014" name="Int. J. Syst. Evol. Microbiol.">
        <title>Complete genome sequence of Corynebacterium casei LMG S-19264T (=DSM 44701T), isolated from a smear-ripened cheese.</title>
        <authorList>
            <consortium name="US DOE Joint Genome Institute (JGI-PGF)"/>
            <person name="Walter F."/>
            <person name="Albersmeier A."/>
            <person name="Kalinowski J."/>
            <person name="Ruckert C."/>
        </authorList>
    </citation>
    <scope>NUCLEOTIDE SEQUENCE</scope>
    <source>
        <strain evidence="2">CGMCC 1.16067</strain>
    </source>
</reference>
<dbReference type="InterPro" id="IPR032710">
    <property type="entry name" value="NTF2-like_dom_sf"/>
</dbReference>
<keyword evidence="1" id="KW-0812">Transmembrane</keyword>
<dbReference type="Proteomes" id="UP000649179">
    <property type="component" value="Unassembled WGS sequence"/>
</dbReference>
<dbReference type="EMBL" id="BMKQ01000001">
    <property type="protein sequence ID" value="GGF31021.1"/>
    <property type="molecule type" value="Genomic_DNA"/>
</dbReference>
<comment type="caution">
    <text evidence="2">The sequence shown here is derived from an EMBL/GenBank/DDBJ whole genome shotgun (WGS) entry which is preliminary data.</text>
</comment>
<dbReference type="Gene3D" id="3.10.450.50">
    <property type="match status" value="1"/>
</dbReference>
<keyword evidence="1" id="KW-1133">Transmembrane helix</keyword>
<name>A0A917B8Y3_9ACTN</name>
<keyword evidence="1" id="KW-0472">Membrane</keyword>
<dbReference type="SUPFAM" id="SSF54427">
    <property type="entry name" value="NTF2-like"/>
    <property type="match status" value="1"/>
</dbReference>
<protein>
    <submittedName>
        <fullName evidence="2">Uncharacterized protein</fullName>
    </submittedName>
</protein>
<accession>A0A917B8Y3</accession>
<evidence type="ECO:0000313" key="3">
    <source>
        <dbReference type="Proteomes" id="UP000649179"/>
    </source>
</evidence>
<sequence>MSETGWRWWGLVALGGVSLLLGTYLVLAGRTDAGAAGDSHGAAVRPPGGTAHDASGALDVLHRWDAARSRAWAAGDVEGLRGLYVDDAPAGARDVAMLRAYLGRGLVVRGLRMQVLDARVRHLDPAVVRLQVTERLAGGVADDAERSRALPRDSTSTRLVELRRAAGRWRVAAVSQA</sequence>
<evidence type="ECO:0000313" key="2">
    <source>
        <dbReference type="EMBL" id="GGF31021.1"/>
    </source>
</evidence>
<reference evidence="2" key="2">
    <citation type="submission" date="2020-09" db="EMBL/GenBank/DDBJ databases">
        <authorList>
            <person name="Sun Q."/>
            <person name="Zhou Y."/>
        </authorList>
    </citation>
    <scope>NUCLEOTIDE SEQUENCE</scope>
    <source>
        <strain evidence="2">CGMCC 1.16067</strain>
    </source>
</reference>
<keyword evidence="3" id="KW-1185">Reference proteome</keyword>
<proteinExistence type="predicted"/>
<dbReference type="RefSeq" id="WP_188777162.1">
    <property type="nucleotide sequence ID" value="NZ_BMKQ01000001.1"/>
</dbReference>